<keyword evidence="6" id="KW-0029">Amino-acid transport</keyword>
<evidence type="ECO:0000256" key="3">
    <source>
        <dbReference type="ARBA" id="ARBA00022448"/>
    </source>
</evidence>
<dbReference type="InterPro" id="IPR000175">
    <property type="entry name" value="Na/ntran_symport"/>
</dbReference>
<evidence type="ECO:0000313" key="19">
    <source>
        <dbReference type="Proteomes" id="UP000887013"/>
    </source>
</evidence>
<evidence type="ECO:0000256" key="16">
    <source>
        <dbReference type="RuleBase" id="RU003732"/>
    </source>
</evidence>
<feature type="transmembrane region" description="Helical" evidence="17">
    <location>
        <begin position="157"/>
        <end position="183"/>
    </location>
</feature>
<keyword evidence="19" id="KW-1185">Reference proteome</keyword>
<comment type="caution">
    <text evidence="18">The sequence shown here is derived from an EMBL/GenBank/DDBJ whole genome shotgun (WGS) entry which is preliminary data.</text>
</comment>
<dbReference type="PROSITE" id="PS50267">
    <property type="entry name" value="NA_NEUROTRAN_SYMP_3"/>
    <property type="match status" value="1"/>
</dbReference>
<dbReference type="PANTHER" id="PTHR11616">
    <property type="entry name" value="SODIUM/CHLORIDE DEPENDENT TRANSPORTER"/>
    <property type="match status" value="1"/>
</dbReference>
<dbReference type="InterPro" id="IPR037272">
    <property type="entry name" value="SNS_sf"/>
</dbReference>
<keyword evidence="12" id="KW-0739">Sodium transport</keyword>
<evidence type="ECO:0000256" key="11">
    <source>
        <dbReference type="ARBA" id="ARBA00023180"/>
    </source>
</evidence>
<keyword evidence="11" id="KW-0325">Glycoprotein</keyword>
<feature type="binding site" evidence="14">
    <location>
        <position position="385"/>
    </location>
    <ligand>
        <name>Na(+)</name>
        <dbReference type="ChEBI" id="CHEBI:29101"/>
        <label>1</label>
    </ligand>
</feature>
<evidence type="ECO:0000256" key="2">
    <source>
        <dbReference type="ARBA" id="ARBA00006459"/>
    </source>
</evidence>
<dbReference type="Pfam" id="PF00209">
    <property type="entry name" value="SNF"/>
    <property type="match status" value="1"/>
</dbReference>
<feature type="transmembrane region" description="Helical" evidence="17">
    <location>
        <begin position="85"/>
        <end position="103"/>
    </location>
</feature>
<dbReference type="GO" id="GO:0005283">
    <property type="term" value="F:amino acid:sodium symporter activity"/>
    <property type="evidence" value="ECO:0007669"/>
    <property type="project" value="TreeGrafter"/>
</dbReference>
<dbReference type="AlphaFoldDB" id="A0A8X6J0F2"/>
<keyword evidence="8 14" id="KW-0915">Sodium</keyword>
<sequence length="691" mass="77947">MRILFYSRHGMSNYLLRMSRISPALPCFVWQHKLRMADSNQYSELSTHDCKNGAVCLLPHSKSVTVKSCKSRETTRSTWSRQLEFFLSCVGYAVGLGNIWRFPYLCYKSGGGAFLIPYFTFLIICGMPLFLLEMSLGQFGSLGSIAIWKISPIFKGLGYGMAIVSLITCIYYNVIIAWALYYIYQSYSVSWSSCENPWNTPGCVSQDGTTVVSSNFSSVNSPEELFNITYANSSSALSSNFSKMTSSEEFWLFNVLQQSTGIEDLGSFQWPLVFSLFIAWILVFVCVMRGIKSSGKVVYVTATLPYVVLLCFLIRGLTLPGASSGILFFLSPKWEKLLSFKVWGDAATQIFYSNGTAWGALLTMASHNRFKNNVYRDSLVIPLINCGTSILAGLVVFSLLGFMAYETGKSIEDVVSEGPGLAFVVYPEAISRLPVSPAWAFLFFFMLLAVGLDTQFGEVETTISALIDEYASFLQKRKTLFTACICILLFFLGLPCVTQGGIYVVQLMDWYSAAFSLMFFSLFETIAIAWVYGVDRFFHDISLMTQKMPSVWWKLCWCYITPATITFLLFFIFINHTSITYDDYVYPSWSIAIGWSLALCSIAPIPIVAFWMLLREKGSFKQRLINCLRPTSDWGPALEEHRTLYRKSKTVVSSRFEQNSMERKLCVNASMTKDSIVIQRDVPLLQNESCI</sequence>
<feature type="binding site" evidence="14">
    <location>
        <position position="94"/>
    </location>
    <ligand>
        <name>Na(+)</name>
        <dbReference type="ChEBI" id="CHEBI:29101"/>
        <label>1</label>
    </ligand>
</feature>
<reference evidence="18" key="1">
    <citation type="submission" date="2020-08" db="EMBL/GenBank/DDBJ databases">
        <title>Multicomponent nature underlies the extraordinary mechanical properties of spider dragline silk.</title>
        <authorList>
            <person name="Kono N."/>
            <person name="Nakamura H."/>
            <person name="Mori M."/>
            <person name="Yoshida Y."/>
            <person name="Ohtoshi R."/>
            <person name="Malay A.D."/>
            <person name="Moran D.A.P."/>
            <person name="Tomita M."/>
            <person name="Numata K."/>
            <person name="Arakawa K."/>
        </authorList>
    </citation>
    <scope>NUCLEOTIDE SEQUENCE</scope>
</reference>
<feature type="transmembrane region" description="Helical" evidence="17">
    <location>
        <begin position="438"/>
        <end position="459"/>
    </location>
</feature>
<feature type="transmembrane region" description="Helical" evidence="17">
    <location>
        <begin position="115"/>
        <end position="136"/>
    </location>
</feature>
<evidence type="ECO:0000256" key="17">
    <source>
        <dbReference type="SAM" id="Phobius"/>
    </source>
</evidence>
<feature type="disulfide bond" evidence="15">
    <location>
        <begin position="194"/>
        <end position="203"/>
    </location>
</feature>
<evidence type="ECO:0000256" key="4">
    <source>
        <dbReference type="ARBA" id="ARBA00022692"/>
    </source>
</evidence>
<dbReference type="OrthoDB" id="6581954at2759"/>
<evidence type="ECO:0000256" key="7">
    <source>
        <dbReference type="ARBA" id="ARBA00022989"/>
    </source>
</evidence>
<keyword evidence="15" id="KW-1015">Disulfide bond</keyword>
<dbReference type="EMBL" id="BMAW01048740">
    <property type="protein sequence ID" value="GFS67542.1"/>
    <property type="molecule type" value="Genomic_DNA"/>
</dbReference>
<feature type="transmembrane region" description="Helical" evidence="17">
    <location>
        <begin position="510"/>
        <end position="534"/>
    </location>
</feature>
<feature type="transmembrane region" description="Helical" evidence="17">
    <location>
        <begin position="268"/>
        <end position="291"/>
    </location>
</feature>
<evidence type="ECO:0000256" key="15">
    <source>
        <dbReference type="PIRSR" id="PIRSR600175-2"/>
    </source>
</evidence>
<dbReference type="PRINTS" id="PR00176">
    <property type="entry name" value="NANEUSMPORT"/>
</dbReference>
<gene>
    <name evidence="18" type="primary">slc6a5</name>
    <name evidence="18" type="ORF">NPIL_235541</name>
</gene>
<evidence type="ECO:0000256" key="6">
    <source>
        <dbReference type="ARBA" id="ARBA00022970"/>
    </source>
</evidence>
<name>A0A8X6J0F2_NEPPI</name>
<feature type="binding site" evidence="14">
    <location>
        <position position="91"/>
    </location>
    <ligand>
        <name>Na(+)</name>
        <dbReference type="ChEBI" id="CHEBI:29101"/>
        <label>1</label>
    </ligand>
</feature>
<feature type="transmembrane region" description="Helical" evidence="17">
    <location>
        <begin position="350"/>
        <end position="367"/>
    </location>
</feature>
<evidence type="ECO:0000256" key="13">
    <source>
        <dbReference type="ARBA" id="ARBA00037785"/>
    </source>
</evidence>
<keyword evidence="10 17" id="KW-0472">Membrane</keyword>
<feature type="binding site" evidence="14">
    <location>
        <position position="353"/>
    </location>
    <ligand>
        <name>Na(+)</name>
        <dbReference type="ChEBI" id="CHEBI:29101"/>
        <label>1</label>
    </ligand>
</feature>
<evidence type="ECO:0000256" key="5">
    <source>
        <dbReference type="ARBA" id="ARBA00022847"/>
    </source>
</evidence>
<proteinExistence type="inferred from homology"/>
<dbReference type="Proteomes" id="UP000887013">
    <property type="component" value="Unassembled WGS sequence"/>
</dbReference>
<comment type="similarity">
    <text evidence="2 16">Belongs to the sodium:neurotransmitter symporter (SNF) (TC 2.A.22) family.</text>
</comment>
<evidence type="ECO:0000256" key="12">
    <source>
        <dbReference type="ARBA" id="ARBA00023201"/>
    </source>
</evidence>
<feature type="transmembrane region" description="Helical" evidence="17">
    <location>
        <begin position="303"/>
        <end position="330"/>
    </location>
</feature>
<keyword evidence="9" id="KW-0406">Ion transport</keyword>
<feature type="transmembrane region" description="Helical" evidence="17">
    <location>
        <begin position="555"/>
        <end position="574"/>
    </location>
</feature>
<keyword evidence="7 17" id="KW-1133">Transmembrane helix</keyword>
<dbReference type="GO" id="GO:0046872">
    <property type="term" value="F:metal ion binding"/>
    <property type="evidence" value="ECO:0007669"/>
    <property type="project" value="UniProtKB-KW"/>
</dbReference>
<evidence type="ECO:0000256" key="10">
    <source>
        <dbReference type="ARBA" id="ARBA00023136"/>
    </source>
</evidence>
<keyword evidence="3 16" id="KW-0813">Transport</keyword>
<evidence type="ECO:0000256" key="9">
    <source>
        <dbReference type="ARBA" id="ARBA00023065"/>
    </source>
</evidence>
<feature type="transmembrane region" description="Helical" evidence="17">
    <location>
        <begin position="586"/>
        <end position="614"/>
    </location>
</feature>
<accession>A0A8X6J0F2</accession>
<feature type="binding site" evidence="14">
    <location>
        <position position="98"/>
    </location>
    <ligand>
        <name>Na(+)</name>
        <dbReference type="ChEBI" id="CHEBI:29101"/>
        <label>1</label>
    </ligand>
</feature>
<evidence type="ECO:0000313" key="18">
    <source>
        <dbReference type="EMBL" id="GFS67542.1"/>
    </source>
</evidence>
<feature type="transmembrane region" description="Helical" evidence="17">
    <location>
        <begin position="480"/>
        <end position="504"/>
    </location>
</feature>
<dbReference type="PROSITE" id="PS00610">
    <property type="entry name" value="NA_NEUROTRAN_SYMP_1"/>
    <property type="match status" value="1"/>
</dbReference>
<dbReference type="SUPFAM" id="SSF161070">
    <property type="entry name" value="SNF-like"/>
    <property type="match status" value="1"/>
</dbReference>
<protein>
    <recommendedName>
        <fullName evidence="16">Transporter</fullName>
    </recommendedName>
</protein>
<keyword evidence="5 16" id="KW-0769">Symport</keyword>
<dbReference type="PANTHER" id="PTHR11616:SF321">
    <property type="entry name" value="SODIUM-DEPENDENT NUTRIENT AMINO ACID TRANSPORTER 1-RELATED"/>
    <property type="match status" value="1"/>
</dbReference>
<comment type="function">
    <text evidence="13">Unusual broad substrate spectrum amino acid:sodium cotransporter that promotes absorption of the D isomers of essential amino acids. Neutral amino acids are the preferred substrates, especially methionine and phenylalanine.</text>
</comment>
<comment type="subcellular location">
    <subcellularLocation>
        <location evidence="1">Membrane</location>
        <topology evidence="1">Multi-pass membrane protein</topology>
    </subcellularLocation>
</comment>
<feature type="binding site" evidence="14">
    <location>
        <position position="453"/>
    </location>
    <ligand>
        <name>Na(+)</name>
        <dbReference type="ChEBI" id="CHEBI:29101"/>
        <label>1</label>
    </ligand>
</feature>
<dbReference type="GO" id="GO:0089718">
    <property type="term" value="P:amino acid import across plasma membrane"/>
    <property type="evidence" value="ECO:0007669"/>
    <property type="project" value="TreeGrafter"/>
</dbReference>
<dbReference type="GO" id="GO:0005886">
    <property type="term" value="C:plasma membrane"/>
    <property type="evidence" value="ECO:0007669"/>
    <property type="project" value="TreeGrafter"/>
</dbReference>
<keyword evidence="14" id="KW-0479">Metal-binding</keyword>
<evidence type="ECO:0000256" key="14">
    <source>
        <dbReference type="PIRSR" id="PIRSR600175-1"/>
    </source>
</evidence>
<evidence type="ECO:0000256" key="1">
    <source>
        <dbReference type="ARBA" id="ARBA00004141"/>
    </source>
</evidence>
<organism evidence="18 19">
    <name type="scientific">Nephila pilipes</name>
    <name type="common">Giant wood spider</name>
    <name type="synonym">Nephila maculata</name>
    <dbReference type="NCBI Taxonomy" id="299642"/>
    <lineage>
        <taxon>Eukaryota</taxon>
        <taxon>Metazoa</taxon>
        <taxon>Ecdysozoa</taxon>
        <taxon>Arthropoda</taxon>
        <taxon>Chelicerata</taxon>
        <taxon>Arachnida</taxon>
        <taxon>Araneae</taxon>
        <taxon>Araneomorphae</taxon>
        <taxon>Entelegynae</taxon>
        <taxon>Araneoidea</taxon>
        <taxon>Nephilidae</taxon>
        <taxon>Nephila</taxon>
    </lineage>
</organism>
<evidence type="ECO:0000256" key="8">
    <source>
        <dbReference type="ARBA" id="ARBA00023053"/>
    </source>
</evidence>
<feature type="binding site" evidence="14">
    <location>
        <position position="93"/>
    </location>
    <ligand>
        <name>Na(+)</name>
        <dbReference type="ChEBI" id="CHEBI:29101"/>
        <label>1</label>
    </ligand>
</feature>
<feature type="transmembrane region" description="Helical" evidence="17">
    <location>
        <begin position="379"/>
        <end position="405"/>
    </location>
</feature>
<keyword evidence="4 16" id="KW-0812">Transmembrane</keyword>